<proteinExistence type="predicted"/>
<evidence type="ECO:0000313" key="2">
    <source>
        <dbReference type="Proteomes" id="UP000324800"/>
    </source>
</evidence>
<dbReference type="AlphaFoldDB" id="A0A5J4TRK4"/>
<dbReference type="EMBL" id="SNRW01027461">
    <property type="protein sequence ID" value="KAA6360081.1"/>
    <property type="molecule type" value="Genomic_DNA"/>
</dbReference>
<protein>
    <submittedName>
        <fullName evidence="1">Uncharacterized protein</fullName>
    </submittedName>
</protein>
<sequence length="107" mass="12271">MSDSLRIFVRIIASACAKKIGEALIAWEKFKPKSIVITPRWPGQISFTQQLTGSCSYLLLGEGSLILNLEKEMMKRKELLPQRKIMAFLIDQATNKEENHQQSFWTT</sequence>
<name>A0A5J4TRK4_9EUKA</name>
<organism evidence="1 2">
    <name type="scientific">Streblomastix strix</name>
    <dbReference type="NCBI Taxonomy" id="222440"/>
    <lineage>
        <taxon>Eukaryota</taxon>
        <taxon>Metamonada</taxon>
        <taxon>Preaxostyla</taxon>
        <taxon>Oxymonadida</taxon>
        <taxon>Streblomastigidae</taxon>
        <taxon>Streblomastix</taxon>
    </lineage>
</organism>
<gene>
    <name evidence="1" type="ORF">EZS28_044394</name>
</gene>
<accession>A0A5J4TRK4</accession>
<reference evidence="1 2" key="1">
    <citation type="submission" date="2019-03" db="EMBL/GenBank/DDBJ databases">
        <title>Single cell metagenomics reveals metabolic interactions within the superorganism composed of flagellate Streblomastix strix and complex community of Bacteroidetes bacteria on its surface.</title>
        <authorList>
            <person name="Treitli S.C."/>
            <person name="Kolisko M."/>
            <person name="Husnik F."/>
            <person name="Keeling P."/>
            <person name="Hampl V."/>
        </authorList>
    </citation>
    <scope>NUCLEOTIDE SEQUENCE [LARGE SCALE GENOMIC DNA]</scope>
    <source>
        <strain evidence="1">ST1C</strain>
    </source>
</reference>
<comment type="caution">
    <text evidence="1">The sequence shown here is derived from an EMBL/GenBank/DDBJ whole genome shotgun (WGS) entry which is preliminary data.</text>
</comment>
<dbReference type="Proteomes" id="UP000324800">
    <property type="component" value="Unassembled WGS sequence"/>
</dbReference>
<evidence type="ECO:0000313" key="1">
    <source>
        <dbReference type="EMBL" id="KAA6360081.1"/>
    </source>
</evidence>